<dbReference type="PRINTS" id="PR00344">
    <property type="entry name" value="BCTRLSENSOR"/>
</dbReference>
<dbReference type="RefSeq" id="WP_163249086.1">
    <property type="nucleotide sequence ID" value="NZ_SXDP01000004.1"/>
</dbReference>
<dbReference type="InterPro" id="IPR036097">
    <property type="entry name" value="HisK_dim/P_sf"/>
</dbReference>
<dbReference type="GO" id="GO:0005524">
    <property type="term" value="F:ATP binding"/>
    <property type="evidence" value="ECO:0007669"/>
    <property type="project" value="UniProtKB-KW"/>
</dbReference>
<dbReference type="PROSITE" id="PS50109">
    <property type="entry name" value="HIS_KIN"/>
    <property type="match status" value="1"/>
</dbReference>
<feature type="transmembrane region" description="Helical" evidence="9">
    <location>
        <begin position="202"/>
        <end position="222"/>
    </location>
</feature>
<dbReference type="Pfam" id="PF00512">
    <property type="entry name" value="HisKA"/>
    <property type="match status" value="1"/>
</dbReference>
<dbReference type="CDD" id="cd00075">
    <property type="entry name" value="HATPase"/>
    <property type="match status" value="1"/>
</dbReference>
<reference evidence="11 12" key="1">
    <citation type="submission" date="2019-04" db="EMBL/GenBank/DDBJ databases">
        <title>Genome sequencing of Clostridium botulinum Groups I-IV and Clostridium butyricum.</title>
        <authorList>
            <person name="Brunt J."/>
            <person name="Van Vliet A.H.M."/>
            <person name="Stringer S.C."/>
            <person name="Carter A.T."/>
            <person name="Peck M.W."/>
        </authorList>
    </citation>
    <scope>NUCLEOTIDE SEQUENCE [LARGE SCALE GENOMIC DNA]</scope>
    <source>
        <strain evidence="11 12">IFR 18/094</strain>
    </source>
</reference>
<accession>A0A6M0RCM4</accession>
<keyword evidence="9" id="KW-0472">Membrane</keyword>
<dbReference type="EC" id="2.7.13.3" evidence="2"/>
<keyword evidence="4" id="KW-0808">Transferase</keyword>
<evidence type="ECO:0000256" key="5">
    <source>
        <dbReference type="ARBA" id="ARBA00022741"/>
    </source>
</evidence>
<keyword evidence="6 11" id="KW-0418">Kinase</keyword>
<protein>
    <recommendedName>
        <fullName evidence="2">histidine kinase</fullName>
        <ecNumber evidence="2">2.7.13.3</ecNumber>
    </recommendedName>
</protein>
<dbReference type="InterPro" id="IPR050736">
    <property type="entry name" value="Sensor_HK_Regulatory"/>
</dbReference>
<dbReference type="AlphaFoldDB" id="A0A6M0RCM4"/>
<dbReference type="PANTHER" id="PTHR43711:SF26">
    <property type="entry name" value="SENSOR HISTIDINE KINASE RCSC"/>
    <property type="match status" value="1"/>
</dbReference>
<feature type="transmembrane region" description="Helical" evidence="9">
    <location>
        <begin position="137"/>
        <end position="155"/>
    </location>
</feature>
<feature type="transmembrane region" description="Helical" evidence="9">
    <location>
        <begin position="16"/>
        <end position="34"/>
    </location>
</feature>
<keyword evidence="8" id="KW-0902">Two-component regulatory system</keyword>
<dbReference type="PANTHER" id="PTHR43711">
    <property type="entry name" value="TWO-COMPONENT HISTIDINE KINASE"/>
    <property type="match status" value="1"/>
</dbReference>
<evidence type="ECO:0000256" key="6">
    <source>
        <dbReference type="ARBA" id="ARBA00022777"/>
    </source>
</evidence>
<gene>
    <name evidence="11" type="ORF">FDF74_06795</name>
</gene>
<dbReference type="Proteomes" id="UP000473885">
    <property type="component" value="Unassembled WGS sequence"/>
</dbReference>
<comment type="catalytic activity">
    <reaction evidence="1">
        <text>ATP + protein L-histidine = ADP + protein N-phospho-L-histidine.</text>
        <dbReference type="EC" id="2.7.13.3"/>
    </reaction>
</comment>
<feature type="transmembrane region" description="Helical" evidence="9">
    <location>
        <begin position="107"/>
        <end position="125"/>
    </location>
</feature>
<evidence type="ECO:0000259" key="10">
    <source>
        <dbReference type="PROSITE" id="PS50109"/>
    </source>
</evidence>
<keyword evidence="7" id="KW-0067">ATP-binding</keyword>
<feature type="transmembrane region" description="Helical" evidence="9">
    <location>
        <begin position="46"/>
        <end position="64"/>
    </location>
</feature>
<proteinExistence type="predicted"/>
<dbReference type="InterPro" id="IPR004358">
    <property type="entry name" value="Sig_transdc_His_kin-like_C"/>
</dbReference>
<dbReference type="InterPro" id="IPR003594">
    <property type="entry name" value="HATPase_dom"/>
</dbReference>
<sequence>MENSTFSRKMYNEKDLYFKIFLMMAIIFIIRVIANCLNCNCYHKTGISIINLLLLLSISMDYFTNRINRKDKFLKYLGAALIFIMIFKFISTVYIYKFLYYKKSIELLFIVIESYMKIIFIIYCIKVIGRDVNNKVMLLNYSFITLFFICISFSRNISKVNTNSYRFYQIINSNGVVLTLLSLILILYLVKIKKIMNKNLYDILMCFSTINLFCNSILWSYSANSYKFIMYISLLNYFSYLIIYKYFLNESYILDIKNINLFKDEKEQCKRFIDSIEIPLIISKKDEICYVNKNGSKFINKNRSMLKYFPEDKCNNEIFISELMNLQNNEQKIMNYKHQTMILEDGTSLDVDLTIFNIELSEESYMCIYIKNNTVLNKLETLEQECRNIKEENKFKMEFFADLSHELRTPINVIYSAIQVMDINLENKKDDFLKKYMNIIKQNCYRLLRIINNLIDSTKIEEGYYKPNLKNINIVELVESVVTSVCPYVYDNNINIIFDTDVEEKVVACDKDMMERIILNLISNSVKYKKDGLGKILVEITDKKDKVSISVKDNGIGIPSSLQKDIFKRFVQAPNNTSKSQGSGIGLSLVKSMVDIHKGQIGLISEENKGTEIIIEIPSKTVSEEQYIIDEFEKSYIIKNANIEFSDVI</sequence>
<feature type="transmembrane region" description="Helical" evidence="9">
    <location>
        <begin position="228"/>
        <end position="247"/>
    </location>
</feature>
<dbReference type="Gene3D" id="1.10.287.130">
    <property type="match status" value="1"/>
</dbReference>
<evidence type="ECO:0000256" key="9">
    <source>
        <dbReference type="SAM" id="Phobius"/>
    </source>
</evidence>
<evidence type="ECO:0000256" key="1">
    <source>
        <dbReference type="ARBA" id="ARBA00000085"/>
    </source>
</evidence>
<dbReference type="SUPFAM" id="SSF47384">
    <property type="entry name" value="Homodimeric domain of signal transducing histidine kinase"/>
    <property type="match status" value="1"/>
</dbReference>
<feature type="domain" description="Histidine kinase" evidence="10">
    <location>
        <begin position="402"/>
        <end position="621"/>
    </location>
</feature>
<evidence type="ECO:0000256" key="2">
    <source>
        <dbReference type="ARBA" id="ARBA00012438"/>
    </source>
</evidence>
<feature type="transmembrane region" description="Helical" evidence="9">
    <location>
        <begin position="167"/>
        <end position="190"/>
    </location>
</feature>
<dbReference type="InterPro" id="IPR003661">
    <property type="entry name" value="HisK_dim/P_dom"/>
</dbReference>
<feature type="transmembrane region" description="Helical" evidence="9">
    <location>
        <begin position="76"/>
        <end position="95"/>
    </location>
</feature>
<dbReference type="Pfam" id="PF02518">
    <property type="entry name" value="HATPase_c"/>
    <property type="match status" value="1"/>
</dbReference>
<keyword evidence="5" id="KW-0547">Nucleotide-binding</keyword>
<name>A0A6M0RCM4_9CLOT</name>
<dbReference type="SMART" id="SM00388">
    <property type="entry name" value="HisKA"/>
    <property type="match status" value="1"/>
</dbReference>
<dbReference type="Gene3D" id="3.30.565.10">
    <property type="entry name" value="Histidine kinase-like ATPase, C-terminal domain"/>
    <property type="match status" value="1"/>
</dbReference>
<dbReference type="FunFam" id="3.30.565.10:FF:000037">
    <property type="entry name" value="Hybrid sensor histidine kinase/response regulator"/>
    <property type="match status" value="1"/>
</dbReference>
<evidence type="ECO:0000256" key="8">
    <source>
        <dbReference type="ARBA" id="ARBA00023012"/>
    </source>
</evidence>
<dbReference type="GO" id="GO:0000155">
    <property type="term" value="F:phosphorelay sensor kinase activity"/>
    <property type="evidence" value="ECO:0007669"/>
    <property type="project" value="InterPro"/>
</dbReference>
<evidence type="ECO:0000256" key="3">
    <source>
        <dbReference type="ARBA" id="ARBA00022553"/>
    </source>
</evidence>
<evidence type="ECO:0000256" key="7">
    <source>
        <dbReference type="ARBA" id="ARBA00022840"/>
    </source>
</evidence>
<keyword evidence="9" id="KW-1133">Transmembrane helix</keyword>
<dbReference type="EMBL" id="SXDP01000004">
    <property type="protein sequence ID" value="NEZ46918.1"/>
    <property type="molecule type" value="Genomic_DNA"/>
</dbReference>
<keyword evidence="9" id="KW-0812">Transmembrane</keyword>
<evidence type="ECO:0000313" key="12">
    <source>
        <dbReference type="Proteomes" id="UP000473885"/>
    </source>
</evidence>
<evidence type="ECO:0000313" key="11">
    <source>
        <dbReference type="EMBL" id="NEZ46918.1"/>
    </source>
</evidence>
<dbReference type="InterPro" id="IPR036890">
    <property type="entry name" value="HATPase_C_sf"/>
</dbReference>
<dbReference type="SUPFAM" id="SSF55874">
    <property type="entry name" value="ATPase domain of HSP90 chaperone/DNA topoisomerase II/histidine kinase"/>
    <property type="match status" value="1"/>
</dbReference>
<comment type="caution">
    <text evidence="11">The sequence shown here is derived from an EMBL/GenBank/DDBJ whole genome shotgun (WGS) entry which is preliminary data.</text>
</comment>
<dbReference type="InterPro" id="IPR005467">
    <property type="entry name" value="His_kinase_dom"/>
</dbReference>
<organism evidence="11 12">
    <name type="scientific">Clostridium niameyense</name>
    <dbReference type="NCBI Taxonomy" id="1622073"/>
    <lineage>
        <taxon>Bacteria</taxon>
        <taxon>Bacillati</taxon>
        <taxon>Bacillota</taxon>
        <taxon>Clostridia</taxon>
        <taxon>Eubacteriales</taxon>
        <taxon>Clostridiaceae</taxon>
        <taxon>Clostridium</taxon>
    </lineage>
</organism>
<evidence type="ECO:0000256" key="4">
    <source>
        <dbReference type="ARBA" id="ARBA00022679"/>
    </source>
</evidence>
<keyword evidence="3" id="KW-0597">Phosphoprotein</keyword>
<dbReference type="SMART" id="SM00387">
    <property type="entry name" value="HATPase_c"/>
    <property type="match status" value="1"/>
</dbReference>
<keyword evidence="12" id="KW-1185">Reference proteome</keyword>
<dbReference type="CDD" id="cd00082">
    <property type="entry name" value="HisKA"/>
    <property type="match status" value="1"/>
</dbReference>